<organism evidence="1 2">
    <name type="scientific">Rhizocola hellebori</name>
    <dbReference type="NCBI Taxonomy" id="1392758"/>
    <lineage>
        <taxon>Bacteria</taxon>
        <taxon>Bacillati</taxon>
        <taxon>Actinomycetota</taxon>
        <taxon>Actinomycetes</taxon>
        <taxon>Micromonosporales</taxon>
        <taxon>Micromonosporaceae</taxon>
        <taxon>Rhizocola</taxon>
    </lineage>
</organism>
<accession>A0A8J3QFS3</accession>
<protein>
    <submittedName>
        <fullName evidence="1">Uncharacterized protein</fullName>
    </submittedName>
</protein>
<sequence length="170" mass="18535">MFRRTAIAGRTAAGPEGSLTAPLSGAACVWFKVRVESWQANADPHHRRTVCLLRRGIIFSVLSPAGPRLVSADVIRAEGPPVTAIVETVRVKRPPTRDEAPLLHALVESGLVESSELGRRAHLFDELVWETTEAFLPPGANVSVQGRLDRRSVLRHGLLTRSRFAPLPPS</sequence>
<dbReference type="PROSITE" id="PS51257">
    <property type="entry name" value="PROKAR_LIPOPROTEIN"/>
    <property type="match status" value="1"/>
</dbReference>
<dbReference type="AlphaFoldDB" id="A0A8J3QFS3"/>
<evidence type="ECO:0000313" key="2">
    <source>
        <dbReference type="Proteomes" id="UP000612899"/>
    </source>
</evidence>
<name>A0A8J3QFS3_9ACTN</name>
<dbReference type="RefSeq" id="WP_203912955.1">
    <property type="nucleotide sequence ID" value="NZ_BONY01000063.1"/>
</dbReference>
<proteinExistence type="predicted"/>
<dbReference type="Proteomes" id="UP000612899">
    <property type="component" value="Unassembled WGS sequence"/>
</dbReference>
<evidence type="ECO:0000313" key="1">
    <source>
        <dbReference type="EMBL" id="GIH09227.1"/>
    </source>
</evidence>
<dbReference type="EMBL" id="BONY01000063">
    <property type="protein sequence ID" value="GIH09227.1"/>
    <property type="molecule type" value="Genomic_DNA"/>
</dbReference>
<keyword evidence="2" id="KW-1185">Reference proteome</keyword>
<reference evidence="1" key="1">
    <citation type="submission" date="2021-01" db="EMBL/GenBank/DDBJ databases">
        <title>Whole genome shotgun sequence of Rhizocola hellebori NBRC 109834.</title>
        <authorList>
            <person name="Komaki H."/>
            <person name="Tamura T."/>
        </authorList>
    </citation>
    <scope>NUCLEOTIDE SEQUENCE</scope>
    <source>
        <strain evidence="1">NBRC 109834</strain>
    </source>
</reference>
<comment type="caution">
    <text evidence="1">The sequence shown here is derived from an EMBL/GenBank/DDBJ whole genome shotgun (WGS) entry which is preliminary data.</text>
</comment>
<gene>
    <name evidence="1" type="ORF">Rhe02_72940</name>
</gene>